<feature type="compositionally biased region" description="Low complexity" evidence="1">
    <location>
        <begin position="21"/>
        <end position="40"/>
    </location>
</feature>
<feature type="compositionally biased region" description="Low complexity" evidence="1">
    <location>
        <begin position="243"/>
        <end position="255"/>
    </location>
</feature>
<feature type="compositionally biased region" description="Basic and acidic residues" evidence="1">
    <location>
        <begin position="178"/>
        <end position="192"/>
    </location>
</feature>
<dbReference type="InterPro" id="IPR011989">
    <property type="entry name" value="ARM-like"/>
</dbReference>
<keyword evidence="3" id="KW-1185">Reference proteome</keyword>
<evidence type="ECO:0000256" key="1">
    <source>
        <dbReference type="SAM" id="MobiDB-lite"/>
    </source>
</evidence>
<dbReference type="InterPro" id="IPR016024">
    <property type="entry name" value="ARM-type_fold"/>
</dbReference>
<dbReference type="Gene3D" id="1.25.10.10">
    <property type="entry name" value="Leucine-rich Repeat Variant"/>
    <property type="match status" value="2"/>
</dbReference>
<name>A0A1I8PYW5_STOCA</name>
<feature type="region of interest" description="Disordered" evidence="1">
    <location>
        <begin position="148"/>
        <end position="194"/>
    </location>
</feature>
<dbReference type="PANTHER" id="PTHR21356">
    <property type="entry name" value="ARMADILLO REPEAT CONTAINING 2"/>
    <property type="match status" value="1"/>
</dbReference>
<feature type="region of interest" description="Disordered" evidence="1">
    <location>
        <begin position="1"/>
        <end position="40"/>
    </location>
</feature>
<protein>
    <recommendedName>
        <fullName evidence="4">Armadillo repeat-containing protein 2</fullName>
    </recommendedName>
</protein>
<evidence type="ECO:0000313" key="2">
    <source>
        <dbReference type="EnsemblMetazoa" id="SCAU012323-PA"/>
    </source>
</evidence>
<dbReference type="GO" id="GO:0044782">
    <property type="term" value="P:cilium organization"/>
    <property type="evidence" value="ECO:0007669"/>
    <property type="project" value="TreeGrafter"/>
</dbReference>
<dbReference type="AlphaFoldDB" id="A0A1I8PYW5"/>
<accession>A0A1I8PYW5</accession>
<dbReference type="PANTHER" id="PTHR21356:SF1">
    <property type="entry name" value="ARMADILLO REPEAT-CONTAINING PROTEIN 2"/>
    <property type="match status" value="1"/>
</dbReference>
<dbReference type="Proteomes" id="UP000095300">
    <property type="component" value="Unassembled WGS sequence"/>
</dbReference>
<dbReference type="OrthoDB" id="247006at2759"/>
<feature type="compositionally biased region" description="Basic and acidic residues" evidence="1">
    <location>
        <begin position="10"/>
        <end position="20"/>
    </location>
</feature>
<dbReference type="EnsemblMetazoa" id="SCAU012323-RA">
    <property type="protein sequence ID" value="SCAU012323-PA"/>
    <property type="gene ID" value="SCAU012323"/>
</dbReference>
<dbReference type="InterPro" id="IPR038905">
    <property type="entry name" value="ARMC2"/>
</dbReference>
<feature type="region of interest" description="Disordered" evidence="1">
    <location>
        <begin position="234"/>
        <end position="272"/>
    </location>
</feature>
<gene>
    <name evidence="2" type="primary">106085487</name>
</gene>
<proteinExistence type="predicted"/>
<dbReference type="KEGG" id="scac:106085487"/>
<dbReference type="STRING" id="35570.A0A1I8PYW5"/>
<reference evidence="2" key="1">
    <citation type="submission" date="2020-05" db="UniProtKB">
        <authorList>
            <consortium name="EnsemblMetazoa"/>
        </authorList>
    </citation>
    <scope>IDENTIFICATION</scope>
    <source>
        <strain evidence="2">USDA</strain>
    </source>
</reference>
<evidence type="ECO:0000313" key="3">
    <source>
        <dbReference type="Proteomes" id="UP000095300"/>
    </source>
</evidence>
<dbReference type="VEuPathDB" id="VectorBase:SCAU012323"/>
<organism evidence="2 3">
    <name type="scientific">Stomoxys calcitrans</name>
    <name type="common">Stable fly</name>
    <name type="synonym">Conops calcitrans</name>
    <dbReference type="NCBI Taxonomy" id="35570"/>
    <lineage>
        <taxon>Eukaryota</taxon>
        <taxon>Metazoa</taxon>
        <taxon>Ecdysozoa</taxon>
        <taxon>Arthropoda</taxon>
        <taxon>Hexapoda</taxon>
        <taxon>Insecta</taxon>
        <taxon>Pterygota</taxon>
        <taxon>Neoptera</taxon>
        <taxon>Endopterygota</taxon>
        <taxon>Diptera</taxon>
        <taxon>Brachycera</taxon>
        <taxon>Muscomorpha</taxon>
        <taxon>Muscoidea</taxon>
        <taxon>Muscidae</taxon>
        <taxon>Stomoxys</taxon>
    </lineage>
</organism>
<sequence>MSLLPKRRSRSETRDNEVHVNKNNSNKNNNNNPTTNQNNIKNLWGKVHQNAQFPQMVLMGMGKRRTSAEMISEAKTFLSDVGGGGGGVSISNTQNTQQQHPQPTTSVVGGVRMVSTRRPVTPREPGRVLYGKVTMAGRPPSSFSLRYLRNTDSQPGGPTPRTPNLEPMVEDGMGSELGEGRPLNRDLNDKKSLQQPQQNVMLVAKSLEGGGSPKDTITRRAQSLELPCDEANKQTASTLSGKNSNNNNTNNCTTTKQLPTTIAPANSKPLPRKLPALEVKGNTMKKDNFPNFRNQLRAKTAYSEQSQSHNRKDENSILLIDENGANNRAITLLETRKILTRSNDLLGQSSTEKLIDMLKEHAGLKDCTEETANHINSILTELYNRVHKNEDNFKKGFILGGLYGLVECNSSKILLAVARVVLALRVSGSNLTGACKLIFKVARNEQNDYLFHENDILELLIDGLGRASPLEDPEACIYGYGSIRFLTCSTNQERAELTAIKDLNRNWSEQVELPRKPNTAPNLGEYPKISYEKTKTEYVQKISKQDALVLRLSRHGAVQLMILHLQMLNEAGATRKLEGPPLHSLYQLSAALRTLADVRKFISSLENLDVTRPHFDNTSIHLELACPHLIKAAEVTIGEVEVQANIIRTLSVLSEDWDCCHAMEKFAPRIGMLLGPCCTDHNTSNAEKLLSIISRLGYILGNIMTNYDLARIQFFHNDVAMEYLLNVLENYSKEPLTLHNSLGDTVLDVLIKMIRVLANMSVDSEVGHGLGDTRSLGAILLEILKTTQQLKSIKMKQELQELCHATLGALHNLCFYQDQITTTPSSVQEAQGSLRSVLPDLATQLCGVLKNAQDELSQVEAARVLGNLTRNENARKYFCRAKGLKLVVKILSNPQTKEIHDLQACTIGILVNLLGDIDNRMPFIQLKGPQFLLELLIDALKQNEDWFMGTIICQAYWNLFIDTAHLEDVCDDTTLDDLIDLLSEYLDDDKLLQMDQMFSQHQVWEDFTMVSSYLLDHLQSHYGQQSEGLQSEGASDLENDEDDVYIDGI</sequence>
<dbReference type="SUPFAM" id="SSF48371">
    <property type="entry name" value="ARM repeat"/>
    <property type="match status" value="1"/>
</dbReference>
<evidence type="ECO:0008006" key="4">
    <source>
        <dbReference type="Google" id="ProtNLM"/>
    </source>
</evidence>